<gene>
    <name evidence="1" type="ORF">ACFSQW_20510</name>
</gene>
<evidence type="ECO:0000313" key="1">
    <source>
        <dbReference type="EMBL" id="MFD2556783.1"/>
    </source>
</evidence>
<sequence>MKKYLSALALIITGLLQSCEKEIMNYDGVEGIYFAVQHGDSWGNERTWPYQPYTAIEFIKIPQNELTVNIKVMITGPTKDYDRPFRVEINPDSTTASVGVDFAPLPTEVVIPAHSISTLVPIKLTRTSDLKKKQKTIGLRLVANEYFQLSFPHWQALPSNTSGNVVRSFDASLHSIRVNDFMVKPAVWPGSVQQPGNRESGQWGDFSQKKIDLMCELMDLTYTDFSSTETMPSILTGLIASTCAQYLVEQFNMGTPILEDDGRLMFIGNVPWTSYLGVPYVPKP</sequence>
<name>A0ABW5L9G6_9SPHI</name>
<accession>A0ABW5L9G6</accession>
<proteinExistence type="predicted"/>
<dbReference type="Pfam" id="PF16132">
    <property type="entry name" value="DUF4843"/>
    <property type="match status" value="1"/>
</dbReference>
<evidence type="ECO:0000313" key="2">
    <source>
        <dbReference type="Proteomes" id="UP001597440"/>
    </source>
</evidence>
<protein>
    <submittedName>
        <fullName evidence="1">DUF4843 domain-containing protein</fullName>
    </submittedName>
</protein>
<organism evidence="1 2">
    <name type="scientific">Sphingobacterium tabacisoli</name>
    <dbReference type="NCBI Taxonomy" id="2044855"/>
    <lineage>
        <taxon>Bacteria</taxon>
        <taxon>Pseudomonadati</taxon>
        <taxon>Bacteroidota</taxon>
        <taxon>Sphingobacteriia</taxon>
        <taxon>Sphingobacteriales</taxon>
        <taxon>Sphingobacteriaceae</taxon>
        <taxon>Sphingobacterium</taxon>
    </lineage>
</organism>
<dbReference type="PROSITE" id="PS51257">
    <property type="entry name" value="PROKAR_LIPOPROTEIN"/>
    <property type="match status" value="1"/>
</dbReference>
<dbReference type="EMBL" id="JBHULD010000025">
    <property type="protein sequence ID" value="MFD2556783.1"/>
    <property type="molecule type" value="Genomic_DNA"/>
</dbReference>
<keyword evidence="2" id="KW-1185">Reference proteome</keyword>
<comment type="caution">
    <text evidence="1">The sequence shown here is derived from an EMBL/GenBank/DDBJ whole genome shotgun (WGS) entry which is preliminary data.</text>
</comment>
<dbReference type="RefSeq" id="WP_210354810.1">
    <property type="nucleotide sequence ID" value="NZ_JAEQMU010000002.1"/>
</dbReference>
<dbReference type="Proteomes" id="UP001597440">
    <property type="component" value="Unassembled WGS sequence"/>
</dbReference>
<reference evidence="2" key="1">
    <citation type="journal article" date="2019" name="Int. J. Syst. Evol. Microbiol.">
        <title>The Global Catalogue of Microorganisms (GCM) 10K type strain sequencing project: providing services to taxonomists for standard genome sequencing and annotation.</title>
        <authorList>
            <consortium name="The Broad Institute Genomics Platform"/>
            <consortium name="The Broad Institute Genome Sequencing Center for Infectious Disease"/>
            <person name="Wu L."/>
            <person name="Ma J."/>
        </authorList>
    </citation>
    <scope>NUCLEOTIDE SEQUENCE [LARGE SCALE GENOMIC DNA]</scope>
    <source>
        <strain evidence="2">KCTC 52298</strain>
    </source>
</reference>
<dbReference type="InterPro" id="IPR032299">
    <property type="entry name" value="DUF4843"/>
</dbReference>